<feature type="transmembrane region" description="Helical" evidence="1">
    <location>
        <begin position="243"/>
        <end position="266"/>
    </location>
</feature>
<dbReference type="Pfam" id="PF00892">
    <property type="entry name" value="EamA"/>
    <property type="match status" value="2"/>
</dbReference>
<name>A0A937XFN9_UNCEI</name>
<dbReference type="GO" id="GO:0016020">
    <property type="term" value="C:membrane"/>
    <property type="evidence" value="ECO:0007669"/>
    <property type="project" value="InterPro"/>
</dbReference>
<keyword evidence="1" id="KW-1133">Transmembrane helix</keyword>
<dbReference type="PANTHER" id="PTHR22911">
    <property type="entry name" value="ACYL-MALONYL CONDENSING ENZYME-RELATED"/>
    <property type="match status" value="1"/>
</dbReference>
<dbReference type="InterPro" id="IPR037185">
    <property type="entry name" value="EmrE-like"/>
</dbReference>
<feature type="transmembrane region" description="Helical" evidence="1">
    <location>
        <begin position="64"/>
        <end position="82"/>
    </location>
</feature>
<evidence type="ECO:0000313" key="4">
    <source>
        <dbReference type="Proteomes" id="UP000748308"/>
    </source>
</evidence>
<feature type="transmembrane region" description="Helical" evidence="1">
    <location>
        <begin position="119"/>
        <end position="138"/>
    </location>
</feature>
<keyword evidence="1" id="KW-0812">Transmembrane</keyword>
<evidence type="ECO:0000256" key="1">
    <source>
        <dbReference type="SAM" id="Phobius"/>
    </source>
</evidence>
<dbReference type="InterPro" id="IPR000620">
    <property type="entry name" value="EamA_dom"/>
</dbReference>
<feature type="transmembrane region" description="Helical" evidence="1">
    <location>
        <begin position="5"/>
        <end position="21"/>
    </location>
</feature>
<comment type="caution">
    <text evidence="3">The sequence shown here is derived from an EMBL/GenBank/DDBJ whole genome shotgun (WGS) entry which is preliminary data.</text>
</comment>
<proteinExistence type="predicted"/>
<accession>A0A937XFN9</accession>
<feature type="transmembrane region" description="Helical" evidence="1">
    <location>
        <begin position="179"/>
        <end position="199"/>
    </location>
</feature>
<feature type="transmembrane region" description="Helical" evidence="1">
    <location>
        <begin position="150"/>
        <end position="173"/>
    </location>
</feature>
<protein>
    <submittedName>
        <fullName evidence="3">DMT family transporter</fullName>
    </submittedName>
</protein>
<evidence type="ECO:0000313" key="3">
    <source>
        <dbReference type="EMBL" id="MBM3319033.1"/>
    </source>
</evidence>
<feature type="transmembrane region" description="Helical" evidence="1">
    <location>
        <begin position="219"/>
        <end position="237"/>
    </location>
</feature>
<evidence type="ECO:0000259" key="2">
    <source>
        <dbReference type="Pfam" id="PF00892"/>
    </source>
</evidence>
<dbReference type="AlphaFoldDB" id="A0A937XFN9"/>
<gene>
    <name evidence="3" type="ORF">FJY75_14395</name>
</gene>
<dbReference type="Proteomes" id="UP000748308">
    <property type="component" value="Unassembled WGS sequence"/>
</dbReference>
<keyword evidence="1" id="KW-0472">Membrane</keyword>
<dbReference type="EMBL" id="VGIY01000605">
    <property type="protein sequence ID" value="MBM3319033.1"/>
    <property type="molecule type" value="Genomic_DNA"/>
</dbReference>
<dbReference type="Gene3D" id="1.10.3730.20">
    <property type="match status" value="1"/>
</dbReference>
<dbReference type="SUPFAM" id="SSF103481">
    <property type="entry name" value="Multidrug resistance efflux transporter EmrE"/>
    <property type="match status" value="2"/>
</dbReference>
<feature type="domain" description="EamA" evidence="2">
    <location>
        <begin position="2"/>
        <end position="135"/>
    </location>
</feature>
<feature type="transmembrane region" description="Helical" evidence="1">
    <location>
        <begin position="33"/>
        <end position="52"/>
    </location>
</feature>
<organism evidence="3 4">
    <name type="scientific">Eiseniibacteriota bacterium</name>
    <dbReference type="NCBI Taxonomy" id="2212470"/>
    <lineage>
        <taxon>Bacteria</taxon>
        <taxon>Candidatus Eiseniibacteriota</taxon>
    </lineage>
</organism>
<feature type="transmembrane region" description="Helical" evidence="1">
    <location>
        <begin position="89"/>
        <end position="113"/>
    </location>
</feature>
<sequence>MGEIYALACALIWGFAVILFQRTGERVAPLALNLFRSSLGVVLLLPTLWLAGQSLLHPAAARDTLILLASGIIGIAFADTLFHASLNRVGSGISAIVSTTYSPFVVLLAFLMIRERITLVDLAGMGLILSSVLLTGSLAPPPGRTRRQIVTGIVIGIVDLMLLAFSIVLAKPVLDQVPVLWATTVRQLGSLAALLIMALLSRRRREHFAVYRPSPGWRFMLPGAALGSYLALILWIASMKHTMASLAAILTQTSTIFILVFAAIFLREPFSKRKVAAASLAVAGVLLIVLA</sequence>
<reference evidence="3" key="1">
    <citation type="submission" date="2019-03" db="EMBL/GenBank/DDBJ databases">
        <title>Lake Tanganyika Metagenome-Assembled Genomes (MAGs).</title>
        <authorList>
            <person name="Tran P."/>
        </authorList>
    </citation>
    <scope>NUCLEOTIDE SEQUENCE</scope>
    <source>
        <strain evidence="3">M_DeepCast_400m_m2_100</strain>
    </source>
</reference>
<feature type="domain" description="EamA" evidence="2">
    <location>
        <begin position="151"/>
        <end position="289"/>
    </location>
</feature>